<gene>
    <name evidence="1" type="ORF">B0T17DRAFT_620495</name>
</gene>
<dbReference type="Proteomes" id="UP001174934">
    <property type="component" value="Unassembled WGS sequence"/>
</dbReference>
<evidence type="ECO:0000313" key="2">
    <source>
        <dbReference type="Proteomes" id="UP001174934"/>
    </source>
</evidence>
<sequence>MKNAPMGVSEEVMCAVGPSSDVQKWNELRAAKHKSTAEMWVGILRQDHFKQRNKEELDRQLSVASIAPSSHYRRSSLFSLPERRVLAGILGDLMNEDLPEDEIIRRKVDAVNAWVDYAWKIEPKEPTPPQNQMEAQTLSTKAAKQTLQTVVLSSFRSKDVPSRRSQEGVA</sequence>
<dbReference type="EMBL" id="JAULSR010000008">
    <property type="protein sequence ID" value="KAK0613155.1"/>
    <property type="molecule type" value="Genomic_DNA"/>
</dbReference>
<name>A0AA39U834_9PEZI</name>
<dbReference type="AlphaFoldDB" id="A0AA39U834"/>
<comment type="caution">
    <text evidence="1">The sequence shown here is derived from an EMBL/GenBank/DDBJ whole genome shotgun (WGS) entry which is preliminary data.</text>
</comment>
<keyword evidence="2" id="KW-1185">Reference proteome</keyword>
<organism evidence="1 2">
    <name type="scientific">Bombardia bombarda</name>
    <dbReference type="NCBI Taxonomy" id="252184"/>
    <lineage>
        <taxon>Eukaryota</taxon>
        <taxon>Fungi</taxon>
        <taxon>Dikarya</taxon>
        <taxon>Ascomycota</taxon>
        <taxon>Pezizomycotina</taxon>
        <taxon>Sordariomycetes</taxon>
        <taxon>Sordariomycetidae</taxon>
        <taxon>Sordariales</taxon>
        <taxon>Lasiosphaeriaceae</taxon>
        <taxon>Bombardia</taxon>
    </lineage>
</organism>
<reference evidence="1" key="1">
    <citation type="submission" date="2023-06" db="EMBL/GenBank/DDBJ databases">
        <title>Genome-scale phylogeny and comparative genomics of the fungal order Sordariales.</title>
        <authorList>
            <consortium name="Lawrence Berkeley National Laboratory"/>
            <person name="Hensen N."/>
            <person name="Bonometti L."/>
            <person name="Westerberg I."/>
            <person name="Brannstrom I.O."/>
            <person name="Guillou S."/>
            <person name="Cros-Aarteil S."/>
            <person name="Calhoun S."/>
            <person name="Haridas S."/>
            <person name="Kuo A."/>
            <person name="Mondo S."/>
            <person name="Pangilinan J."/>
            <person name="Riley R."/>
            <person name="LaButti K."/>
            <person name="Andreopoulos B."/>
            <person name="Lipzen A."/>
            <person name="Chen C."/>
            <person name="Yanf M."/>
            <person name="Daum C."/>
            <person name="Ng V."/>
            <person name="Clum A."/>
            <person name="Steindorff A."/>
            <person name="Ohm R."/>
            <person name="Martin F."/>
            <person name="Silar P."/>
            <person name="Natvig D."/>
            <person name="Lalanne C."/>
            <person name="Gautier V."/>
            <person name="Ament-velasquez S.L."/>
            <person name="Kruys A."/>
            <person name="Hutchinson M.I."/>
            <person name="Powell A.J."/>
            <person name="Barry K."/>
            <person name="Miller A.N."/>
            <person name="Grigoriev I.V."/>
            <person name="Debuchy R."/>
            <person name="Gladieux P."/>
            <person name="Thoren M.H."/>
            <person name="Johannesson H."/>
        </authorList>
    </citation>
    <scope>NUCLEOTIDE SEQUENCE</scope>
    <source>
        <strain evidence="1">SMH3391-2</strain>
    </source>
</reference>
<proteinExistence type="predicted"/>
<accession>A0AA39U834</accession>
<evidence type="ECO:0000313" key="1">
    <source>
        <dbReference type="EMBL" id="KAK0613155.1"/>
    </source>
</evidence>
<protein>
    <submittedName>
        <fullName evidence="1">Uncharacterized protein</fullName>
    </submittedName>
</protein>